<dbReference type="AlphaFoldDB" id="A0AAE1DQW0"/>
<protein>
    <recommendedName>
        <fullName evidence="3">ATP-dependent DNA helicase</fullName>
    </recommendedName>
</protein>
<evidence type="ECO:0008006" key="3">
    <source>
        <dbReference type="Google" id="ProtNLM"/>
    </source>
</evidence>
<accession>A0AAE1DQW0</accession>
<dbReference type="PANTHER" id="PTHR10492">
    <property type="match status" value="1"/>
</dbReference>
<reference evidence="1" key="1">
    <citation type="journal article" date="2023" name="G3 (Bethesda)">
        <title>A reference genome for the long-term kleptoplast-retaining sea slug Elysia crispata morphotype clarki.</title>
        <authorList>
            <person name="Eastman K.E."/>
            <person name="Pendleton A.L."/>
            <person name="Shaikh M.A."/>
            <person name="Suttiyut T."/>
            <person name="Ogas R."/>
            <person name="Tomko P."/>
            <person name="Gavelis G."/>
            <person name="Widhalm J.R."/>
            <person name="Wisecaver J.H."/>
        </authorList>
    </citation>
    <scope>NUCLEOTIDE SEQUENCE</scope>
    <source>
        <strain evidence="1">ECLA1</strain>
    </source>
</reference>
<proteinExistence type="predicted"/>
<sequence length="143" mass="16108">MCEKSQKHSFSTLKPALILIQNIEGKVQTMGVKHLYLKVNYSDPEWLAERAILAPLNEIVRSINKKMIEMMPGGSTKFTSIDSTITEEEAGHYPTEFLNSIEIAGLPSHKLNIKIAMPVVRMRSLASPRMERDVLLSNSLQIQ</sequence>
<gene>
    <name evidence="1" type="ORF">RRG08_013671</name>
</gene>
<keyword evidence="2" id="KW-1185">Reference proteome</keyword>
<organism evidence="1 2">
    <name type="scientific">Elysia crispata</name>
    <name type="common">lettuce slug</name>
    <dbReference type="NCBI Taxonomy" id="231223"/>
    <lineage>
        <taxon>Eukaryota</taxon>
        <taxon>Metazoa</taxon>
        <taxon>Spiralia</taxon>
        <taxon>Lophotrochozoa</taxon>
        <taxon>Mollusca</taxon>
        <taxon>Gastropoda</taxon>
        <taxon>Heterobranchia</taxon>
        <taxon>Euthyneura</taxon>
        <taxon>Panpulmonata</taxon>
        <taxon>Sacoglossa</taxon>
        <taxon>Placobranchoidea</taxon>
        <taxon>Plakobranchidae</taxon>
        <taxon>Elysia</taxon>
    </lineage>
</organism>
<comment type="caution">
    <text evidence="1">The sequence shown here is derived from an EMBL/GenBank/DDBJ whole genome shotgun (WGS) entry which is preliminary data.</text>
</comment>
<dbReference type="Proteomes" id="UP001283361">
    <property type="component" value="Unassembled WGS sequence"/>
</dbReference>
<evidence type="ECO:0000313" key="2">
    <source>
        <dbReference type="Proteomes" id="UP001283361"/>
    </source>
</evidence>
<evidence type="ECO:0000313" key="1">
    <source>
        <dbReference type="EMBL" id="KAK3779716.1"/>
    </source>
</evidence>
<dbReference type="PANTHER" id="PTHR10492:SF57">
    <property type="entry name" value="ATP-DEPENDENT DNA HELICASE"/>
    <property type="match status" value="1"/>
</dbReference>
<name>A0AAE1DQW0_9GAST</name>
<dbReference type="EMBL" id="JAWDGP010002817">
    <property type="protein sequence ID" value="KAK3779716.1"/>
    <property type="molecule type" value="Genomic_DNA"/>
</dbReference>